<dbReference type="AlphaFoldDB" id="A0A5B8VMD6"/>
<dbReference type="InterPro" id="IPR023996">
    <property type="entry name" value="TonB-dep_OMP_SusC/RagA"/>
</dbReference>
<reference evidence="7 8" key="1">
    <citation type="journal article" date="2017" name="Int. J. Syst. Evol. Microbiol.">
        <title>Arachidicoccus ginsenosidivorans sp. nov., with ginsenoside-converting activity isolated from ginseng cultivating soil.</title>
        <authorList>
            <person name="Siddiqi M.Z."/>
            <person name="Aslam Z."/>
            <person name="Im W.T."/>
        </authorList>
    </citation>
    <scope>NUCLEOTIDE SEQUENCE [LARGE SCALE GENOMIC DNA]</scope>
    <source>
        <strain evidence="7 8">Gsoil 809</strain>
    </source>
</reference>
<organism evidence="7 8">
    <name type="scientific">Arachidicoccus ginsenosidivorans</name>
    <dbReference type="NCBI Taxonomy" id="496057"/>
    <lineage>
        <taxon>Bacteria</taxon>
        <taxon>Pseudomonadati</taxon>
        <taxon>Bacteroidota</taxon>
        <taxon>Chitinophagia</taxon>
        <taxon>Chitinophagales</taxon>
        <taxon>Chitinophagaceae</taxon>
        <taxon>Arachidicoccus</taxon>
    </lineage>
</organism>
<keyword evidence="5" id="KW-1133">Transmembrane helix</keyword>
<dbReference type="InterPro" id="IPR008969">
    <property type="entry name" value="CarboxyPept-like_regulatory"/>
</dbReference>
<dbReference type="Pfam" id="PF07660">
    <property type="entry name" value="STN"/>
    <property type="match status" value="1"/>
</dbReference>
<protein>
    <submittedName>
        <fullName evidence="7">SusC/RagA family TonB-linked outer membrane protein</fullName>
    </submittedName>
</protein>
<keyword evidence="8" id="KW-1185">Reference proteome</keyword>
<evidence type="ECO:0000256" key="1">
    <source>
        <dbReference type="ARBA" id="ARBA00022448"/>
    </source>
</evidence>
<comment type="similarity">
    <text evidence="4">Belongs to the TonB-dependent receptor family.</text>
</comment>
<keyword evidence="4" id="KW-1134">Transmembrane beta strand</keyword>
<dbReference type="InterPro" id="IPR037066">
    <property type="entry name" value="Plug_dom_sf"/>
</dbReference>
<dbReference type="EMBL" id="CP042434">
    <property type="protein sequence ID" value="QEC72251.1"/>
    <property type="molecule type" value="Genomic_DNA"/>
</dbReference>
<dbReference type="SUPFAM" id="SSF49464">
    <property type="entry name" value="Carboxypeptidase regulatory domain-like"/>
    <property type="match status" value="1"/>
</dbReference>
<dbReference type="PROSITE" id="PS52016">
    <property type="entry name" value="TONB_DEPENDENT_REC_3"/>
    <property type="match status" value="1"/>
</dbReference>
<evidence type="ECO:0000256" key="3">
    <source>
        <dbReference type="ARBA" id="ARBA00023237"/>
    </source>
</evidence>
<evidence type="ECO:0000259" key="6">
    <source>
        <dbReference type="SMART" id="SM00965"/>
    </source>
</evidence>
<sequence length="770" mass="85840">MYFRLKHDLPGGVITKILRFFKLFAIIMVAALQLSAKSSAQKITLQEKNATIQQIFHAIWKQNGVQFVYTNEVLQGAKPVTISVKNADMTDVLDICFKEQPFTYQITNKAIIVKRKTIITKAAPEKITVHGVVTDSLGKPLSGVSVVVKGTKNGTVTSDLGMYSLDQVPENATLVYSYVGMLSQEIEVNGQTSISVILKNQPTDLDQIVVIGYGTQKKEFLTAAISTVSGAELVKAPVPNISTALKGQLAGLVALQNSGKPGSDGATLTIRGIGTYTGQTGPLIMVDGIARDTYDDIDPNEVESISILKDASATAVYGVRGANGVILITTKRGKVGAPQISLSGQTAITQFTNIPKFVNSYEYATLLNEQSFETYWINHANDADIHSWDDFVQKRNANWKKEANIYYSDEDLNYYKNAHTPKLPGGQTNPYYDPYFHPDVNWVDQIFKKSTQMSQANANIKGGTKFMRYFVSLGYLIQGGMFKTDYLTFPDEMEFRKNRYNLRGNFDFDVTEDFKVSVNLAAQFVQIGGMDNDAYTWEKRILWSTPLASPGMIDGKYVVPFNNQNDQLNPMYAIENSNSYNITNNSILNSSVIFKYQLDKLTKGLSVKALGSYDSYFSSAAGGNYKPLWYGIRENPSGDKLDPILVQLNDPTPPSRWGDYYNGKWRKLYGEVSINYDRQFGQHTISALALGSKEKNMILIWSMTYRTPMKVWRAGCITLMPINILRSSIWAITDRRIFRKDKGLVFSPLTLLGGSFPMSLFILKMILSVS</sequence>
<evidence type="ECO:0000256" key="4">
    <source>
        <dbReference type="PROSITE-ProRule" id="PRU01360"/>
    </source>
</evidence>
<dbReference type="FunFam" id="2.170.130.10:FF:000003">
    <property type="entry name" value="SusC/RagA family TonB-linked outer membrane protein"/>
    <property type="match status" value="1"/>
</dbReference>
<keyword evidence="4 5" id="KW-0812">Transmembrane</keyword>
<keyword evidence="2 4" id="KW-0472">Membrane</keyword>
<dbReference type="InterPro" id="IPR039426">
    <property type="entry name" value="TonB-dep_rcpt-like"/>
</dbReference>
<feature type="transmembrane region" description="Helical" evidence="5">
    <location>
        <begin position="711"/>
        <end position="732"/>
    </location>
</feature>
<comment type="subcellular location">
    <subcellularLocation>
        <location evidence="4">Cell outer membrane</location>
        <topology evidence="4">Multi-pass membrane protein</topology>
    </subcellularLocation>
</comment>
<keyword evidence="1 4" id="KW-0813">Transport</keyword>
<dbReference type="InterPro" id="IPR012910">
    <property type="entry name" value="Plug_dom"/>
</dbReference>
<accession>A0A5B8VMD6</accession>
<evidence type="ECO:0000256" key="5">
    <source>
        <dbReference type="SAM" id="Phobius"/>
    </source>
</evidence>
<dbReference type="SMART" id="SM00965">
    <property type="entry name" value="STN"/>
    <property type="match status" value="1"/>
</dbReference>
<dbReference type="Proteomes" id="UP000321291">
    <property type="component" value="Chromosome"/>
</dbReference>
<name>A0A5B8VMD6_9BACT</name>
<dbReference type="NCBIfam" id="TIGR04056">
    <property type="entry name" value="OMP_RagA_SusC"/>
    <property type="match status" value="1"/>
</dbReference>
<feature type="domain" description="Secretin/TonB short N-terminal" evidence="6">
    <location>
        <begin position="65"/>
        <end position="116"/>
    </location>
</feature>
<dbReference type="Gene3D" id="2.60.40.1120">
    <property type="entry name" value="Carboxypeptidase-like, regulatory domain"/>
    <property type="match status" value="1"/>
</dbReference>
<dbReference type="Pfam" id="PF13715">
    <property type="entry name" value="CarbopepD_reg_2"/>
    <property type="match status" value="1"/>
</dbReference>
<dbReference type="InterPro" id="IPR023997">
    <property type="entry name" value="TonB-dep_OMP_SusC/RagA_CS"/>
</dbReference>
<gene>
    <name evidence="7" type="ORF">FSB73_11765</name>
</gene>
<evidence type="ECO:0000313" key="8">
    <source>
        <dbReference type="Proteomes" id="UP000321291"/>
    </source>
</evidence>
<dbReference type="NCBIfam" id="TIGR04057">
    <property type="entry name" value="SusC_RagA_signa"/>
    <property type="match status" value="1"/>
</dbReference>
<dbReference type="Gene3D" id="2.170.130.10">
    <property type="entry name" value="TonB-dependent receptor, plug domain"/>
    <property type="match status" value="1"/>
</dbReference>
<feature type="transmembrane region" description="Helical" evidence="5">
    <location>
        <begin position="744"/>
        <end position="767"/>
    </location>
</feature>
<dbReference type="GO" id="GO:0009279">
    <property type="term" value="C:cell outer membrane"/>
    <property type="evidence" value="ECO:0007669"/>
    <property type="project" value="UniProtKB-SubCell"/>
</dbReference>
<keyword evidence="3 4" id="KW-0998">Cell outer membrane</keyword>
<dbReference type="Pfam" id="PF07715">
    <property type="entry name" value="Plug"/>
    <property type="match status" value="1"/>
</dbReference>
<evidence type="ECO:0000313" key="7">
    <source>
        <dbReference type="EMBL" id="QEC72251.1"/>
    </source>
</evidence>
<evidence type="ECO:0000256" key="2">
    <source>
        <dbReference type="ARBA" id="ARBA00023136"/>
    </source>
</evidence>
<dbReference type="SUPFAM" id="SSF56935">
    <property type="entry name" value="Porins"/>
    <property type="match status" value="1"/>
</dbReference>
<dbReference type="InterPro" id="IPR011662">
    <property type="entry name" value="Secretin/TonB_short_N"/>
</dbReference>
<dbReference type="KEGG" id="agi:FSB73_11765"/>
<proteinExistence type="inferred from homology"/>